<proteinExistence type="inferred from homology"/>
<dbReference type="PIRSF" id="PIRSF016184">
    <property type="entry name" value="PhzC_PhzF"/>
    <property type="match status" value="1"/>
</dbReference>
<dbReference type="InterPro" id="IPR003719">
    <property type="entry name" value="Phenazine_PhzF-like"/>
</dbReference>
<feature type="active site" evidence="3">
    <location>
        <position position="46"/>
    </location>
</feature>
<dbReference type="Proteomes" id="UP000321922">
    <property type="component" value="Unassembled WGS sequence"/>
</dbReference>
<evidence type="ECO:0000313" key="4">
    <source>
        <dbReference type="EMBL" id="GEM74663.1"/>
    </source>
</evidence>
<dbReference type="SUPFAM" id="SSF54506">
    <property type="entry name" value="Diaminopimelate epimerase-like"/>
    <property type="match status" value="1"/>
</dbReference>
<evidence type="ECO:0000256" key="3">
    <source>
        <dbReference type="PIRSR" id="PIRSR016184-1"/>
    </source>
</evidence>
<dbReference type="AlphaFoldDB" id="A0A511QBJ2"/>
<keyword evidence="2" id="KW-0413">Isomerase</keyword>
<dbReference type="EMBL" id="BJXJ01000005">
    <property type="protein sequence ID" value="GEM74663.1"/>
    <property type="molecule type" value="Genomic_DNA"/>
</dbReference>
<dbReference type="GO" id="GO:0016853">
    <property type="term" value="F:isomerase activity"/>
    <property type="evidence" value="ECO:0007669"/>
    <property type="project" value="UniProtKB-KW"/>
</dbReference>
<dbReference type="PANTHER" id="PTHR13774">
    <property type="entry name" value="PHENAZINE BIOSYNTHESIS PROTEIN"/>
    <property type="match status" value="1"/>
</dbReference>
<reference evidence="4 5" key="1">
    <citation type="submission" date="2019-07" db="EMBL/GenBank/DDBJ databases">
        <title>Whole genome shotgun sequence of Vibrio sagamiensis NBRC 104589.</title>
        <authorList>
            <person name="Hosoyama A."/>
            <person name="Uohara A."/>
            <person name="Ohji S."/>
            <person name="Ichikawa N."/>
        </authorList>
    </citation>
    <scope>NUCLEOTIDE SEQUENCE [LARGE SCALE GENOMIC DNA]</scope>
    <source>
        <strain evidence="4 5">NBRC 104589</strain>
    </source>
</reference>
<organism evidence="4 5">
    <name type="scientific">Vibrio sagamiensis NBRC 104589</name>
    <dbReference type="NCBI Taxonomy" id="1219064"/>
    <lineage>
        <taxon>Bacteria</taxon>
        <taxon>Pseudomonadati</taxon>
        <taxon>Pseudomonadota</taxon>
        <taxon>Gammaproteobacteria</taxon>
        <taxon>Vibrionales</taxon>
        <taxon>Vibrionaceae</taxon>
        <taxon>Vibrio</taxon>
    </lineage>
</organism>
<protein>
    <submittedName>
        <fullName evidence="4">Phenazine biosynthesis protein</fullName>
    </submittedName>
</protein>
<dbReference type="NCBIfam" id="TIGR00654">
    <property type="entry name" value="PhzF_family"/>
    <property type="match status" value="1"/>
</dbReference>
<evidence type="ECO:0000313" key="5">
    <source>
        <dbReference type="Proteomes" id="UP000321922"/>
    </source>
</evidence>
<dbReference type="Pfam" id="PF02567">
    <property type="entry name" value="PhzC-PhzF"/>
    <property type="match status" value="1"/>
</dbReference>
<dbReference type="PANTHER" id="PTHR13774:SF17">
    <property type="entry name" value="PHENAZINE BIOSYNTHESIS-LIKE DOMAIN-CONTAINING PROTEIN"/>
    <property type="match status" value="1"/>
</dbReference>
<dbReference type="RefSeq" id="WP_039980476.1">
    <property type="nucleotide sequence ID" value="NZ_BAOJ01000033.1"/>
</dbReference>
<comment type="caution">
    <text evidence="4">The sequence shown here is derived from an EMBL/GenBank/DDBJ whole genome shotgun (WGS) entry which is preliminary data.</text>
</comment>
<gene>
    <name evidence="4" type="ORF">VSA01S_07750</name>
</gene>
<dbReference type="OrthoDB" id="9788221at2"/>
<name>A0A511QBJ2_9VIBR</name>
<comment type="similarity">
    <text evidence="1">Belongs to the PhzF family.</text>
</comment>
<sequence length="272" mass="29698">MELEIYQVDSFTQQVFKGNPAGVCITQEQLSRPLMLAIAGEMAVSETAFLSLSDMNLKWFTPEAEVNLCGHGTLAVAHVLREKGQVKAGDKVSFSTLSGTLTALINESTIELDFPSPSIEFSEPSPAALLEHLTLTQEEIISFGHFDEKVLIELASEQTLLNLQPNFDRLKQLPGRGVLITAISSDPHLDFVSRYFAPWVGVNEDPVTGSAHCALTVYWSEKLAKTQLKGFQASQRGGYVDTELLPNGRTKLIGSAVTVIKGKMQIAEQSES</sequence>
<evidence type="ECO:0000256" key="2">
    <source>
        <dbReference type="ARBA" id="ARBA00023235"/>
    </source>
</evidence>
<dbReference type="GO" id="GO:0005737">
    <property type="term" value="C:cytoplasm"/>
    <property type="evidence" value="ECO:0007669"/>
    <property type="project" value="TreeGrafter"/>
</dbReference>
<accession>A0A511QBJ2</accession>
<evidence type="ECO:0000256" key="1">
    <source>
        <dbReference type="ARBA" id="ARBA00008270"/>
    </source>
</evidence>
<keyword evidence="5" id="KW-1185">Reference proteome</keyword>
<dbReference type="Gene3D" id="3.10.310.10">
    <property type="entry name" value="Diaminopimelate Epimerase, Chain A, domain 1"/>
    <property type="match status" value="2"/>
</dbReference>